<evidence type="ECO:0000313" key="2">
    <source>
        <dbReference type="EMBL" id="CAH0999468.1"/>
    </source>
</evidence>
<reference evidence="2" key="1">
    <citation type="submission" date="2021-12" db="EMBL/GenBank/DDBJ databases">
        <authorList>
            <person name="Rodrigo-Torres L."/>
            <person name="Arahal R. D."/>
            <person name="Lucena T."/>
        </authorList>
    </citation>
    <scope>NUCLEOTIDE SEQUENCE</scope>
    <source>
        <strain evidence="2">CECT 8419</strain>
    </source>
</reference>
<feature type="transmembrane region" description="Helical" evidence="1">
    <location>
        <begin position="21"/>
        <end position="41"/>
    </location>
</feature>
<accession>A0ABM9AZ32</accession>
<protein>
    <submittedName>
        <fullName evidence="2">Uncharacterized protein</fullName>
    </submittedName>
</protein>
<keyword evidence="1" id="KW-0812">Transmembrane</keyword>
<keyword evidence="3" id="KW-1185">Reference proteome</keyword>
<evidence type="ECO:0000313" key="3">
    <source>
        <dbReference type="Proteomes" id="UP000837803"/>
    </source>
</evidence>
<keyword evidence="1" id="KW-1133">Transmembrane helix</keyword>
<name>A0ABM9AZ32_9BACT</name>
<dbReference type="RefSeq" id="WP_264758992.1">
    <property type="nucleotide sequence ID" value="NZ_CAKLPZ010000001.1"/>
</dbReference>
<dbReference type="Proteomes" id="UP000837803">
    <property type="component" value="Unassembled WGS sequence"/>
</dbReference>
<organism evidence="2 3">
    <name type="scientific">Neolewinella maritima</name>
    <dbReference type="NCBI Taxonomy" id="1383882"/>
    <lineage>
        <taxon>Bacteria</taxon>
        <taxon>Pseudomonadati</taxon>
        <taxon>Bacteroidota</taxon>
        <taxon>Saprospiria</taxon>
        <taxon>Saprospirales</taxon>
        <taxon>Lewinellaceae</taxon>
        <taxon>Neolewinella</taxon>
    </lineage>
</organism>
<proteinExistence type="predicted"/>
<keyword evidence="1" id="KW-0472">Membrane</keyword>
<dbReference type="EMBL" id="CAKLPZ010000001">
    <property type="protein sequence ID" value="CAH0999468.1"/>
    <property type="molecule type" value="Genomic_DNA"/>
</dbReference>
<comment type="caution">
    <text evidence="2">The sequence shown here is derived from an EMBL/GenBank/DDBJ whole genome shotgun (WGS) entry which is preliminary data.</text>
</comment>
<gene>
    <name evidence="2" type="ORF">LEM8419_00768</name>
</gene>
<sequence>MAKARRKRKAARTGTPPQIKRFFLVTATVVFILLVLMYLFAF</sequence>
<evidence type="ECO:0000256" key="1">
    <source>
        <dbReference type="SAM" id="Phobius"/>
    </source>
</evidence>